<feature type="domain" description="AAA+ ATPase" evidence="12">
    <location>
        <begin position="325"/>
        <end position="551"/>
    </location>
</feature>
<dbReference type="Gene3D" id="3.40.50.300">
    <property type="entry name" value="P-loop containing nucleotide triphosphate hydrolases"/>
    <property type="match status" value="2"/>
</dbReference>
<evidence type="ECO:0000256" key="4">
    <source>
        <dbReference type="ARBA" id="ARBA00022741"/>
    </source>
</evidence>
<gene>
    <name evidence="14" type="ORF">AA0119_g3490</name>
</gene>
<dbReference type="SMART" id="SM00382">
    <property type="entry name" value="AAA"/>
    <property type="match status" value="1"/>
</dbReference>
<evidence type="ECO:0000256" key="7">
    <source>
        <dbReference type="ARBA" id="ARBA00022840"/>
    </source>
</evidence>
<dbReference type="Pfam" id="PF08740">
    <property type="entry name" value="BCS1_N"/>
    <property type="match status" value="1"/>
</dbReference>
<dbReference type="InterPro" id="IPR057495">
    <property type="entry name" value="AAA_lid_BCS1"/>
</dbReference>
<evidence type="ECO:0000256" key="6">
    <source>
        <dbReference type="ARBA" id="ARBA00022801"/>
    </source>
</evidence>
<keyword evidence="5" id="KW-0999">Mitochondrion inner membrane</keyword>
<dbReference type="InterPro" id="IPR014851">
    <property type="entry name" value="BCS1_N"/>
</dbReference>
<feature type="domain" description="BCS1 N-terminal" evidence="13">
    <location>
        <begin position="100"/>
        <end position="292"/>
    </location>
</feature>
<dbReference type="SMART" id="SM01024">
    <property type="entry name" value="BCS1_N"/>
    <property type="match status" value="1"/>
</dbReference>
<keyword evidence="6" id="KW-0378">Hydrolase</keyword>
<evidence type="ECO:0000256" key="9">
    <source>
        <dbReference type="ARBA" id="ARBA00023128"/>
    </source>
</evidence>
<name>A0ABY0GGD0_9PLEO</name>
<evidence type="ECO:0000256" key="2">
    <source>
        <dbReference type="ARBA" id="ARBA00007448"/>
    </source>
</evidence>
<evidence type="ECO:0000313" key="14">
    <source>
        <dbReference type="EMBL" id="RYO05007.1"/>
    </source>
</evidence>
<evidence type="ECO:0000259" key="12">
    <source>
        <dbReference type="SMART" id="SM00382"/>
    </source>
</evidence>
<keyword evidence="15" id="KW-1185">Reference proteome</keyword>
<keyword evidence="4" id="KW-0547">Nucleotide-binding</keyword>
<evidence type="ECO:0000256" key="8">
    <source>
        <dbReference type="ARBA" id="ARBA00022989"/>
    </source>
</evidence>
<dbReference type="PANTHER" id="PTHR23070">
    <property type="entry name" value="BCS1 AAA-TYPE ATPASE"/>
    <property type="match status" value="1"/>
</dbReference>
<comment type="caution">
    <text evidence="14">The sequence shown here is derived from an EMBL/GenBank/DDBJ whole genome shotgun (WGS) entry which is preliminary data.</text>
</comment>
<reference evidence="15" key="1">
    <citation type="journal article" date="2019" name="bioRxiv">
        <title>Genomics, evolutionary history and diagnostics of the Alternaria alternata species group including apple and Asian pear pathotypes.</title>
        <authorList>
            <person name="Armitage A.D."/>
            <person name="Cockerton H.M."/>
            <person name="Sreenivasaprasad S."/>
            <person name="Woodhall J.W."/>
            <person name="Lane C.R."/>
            <person name="Harrison R.J."/>
            <person name="Clarkson J.P."/>
        </authorList>
    </citation>
    <scope>NUCLEOTIDE SEQUENCE [LARGE SCALE GENOMIC DNA]</scope>
    <source>
        <strain evidence="15">FERA 635</strain>
    </source>
</reference>
<comment type="subcellular location">
    <subcellularLocation>
        <location evidence="1">Mitochondrion inner membrane</location>
        <topology evidence="1">Single-pass membrane protein</topology>
    </subcellularLocation>
</comment>
<keyword evidence="8" id="KW-1133">Transmembrane helix</keyword>
<dbReference type="Proteomes" id="UP000293195">
    <property type="component" value="Unassembled WGS sequence"/>
</dbReference>
<evidence type="ECO:0000256" key="5">
    <source>
        <dbReference type="ARBA" id="ARBA00022792"/>
    </source>
</evidence>
<evidence type="ECO:0000313" key="15">
    <source>
        <dbReference type="Proteomes" id="UP000293195"/>
    </source>
</evidence>
<protein>
    <recommendedName>
        <fullName evidence="16">P-loop containing nucleoside triphosphate hydrolase protein</fullName>
    </recommendedName>
</protein>
<evidence type="ECO:0000256" key="1">
    <source>
        <dbReference type="ARBA" id="ARBA00004434"/>
    </source>
</evidence>
<keyword evidence="7" id="KW-0067">ATP-binding</keyword>
<proteinExistence type="inferred from homology"/>
<keyword evidence="3" id="KW-0812">Transmembrane</keyword>
<dbReference type="SUPFAM" id="SSF52540">
    <property type="entry name" value="P-loop containing nucleoside triphosphate hydrolases"/>
    <property type="match status" value="1"/>
</dbReference>
<sequence length="680" mass="75644">MLGFRTASTTNPQTGFVTLSFFPKRLPKYGGGPPQLNYEMDFSRLQAIISEFNSTNNNVTSTSVPSTVLEMFVPGYSTIAQLTFRYLGFDIGVFVTGWLVLFGLYHGAIFTYGRAYDYFTVYYTSSVVIDESDILYDHVMSWIAVQHMPTSSRRLTAATRHVRGVEDADDSDDGLDEYGIFNNVKWAGNIPPVYQPSFGDYNFYHQGRWFSFARVKKEQTGGRRDSYDEQIVLCCRGRGTEPIKQLLIYVKRWSLNKASTTTSIYQAPNQNGRGERYWRRQSRRSSRPLSTVALDQQQKGRIVADINEYLNPATARWYAARGIPHRRGYLFHGPPGTGKTSLSFALAGIFGLDVYCLSLNDGITESELSSLLNELPRRCFLLLEDIDAAGIRREGLASPVLAIDDATVVLEAHKIGTQDKPGITPSKAHSILAWPLILVRLPFSLFSRFAKQKEPVKDPALPESPKKSAHKAVANVAEKSLSEATDKPVSTEVSRGGLGSISLSGLLNVIDGAASHEGHVLIMTTNTPDKLDDALTRPGRVDLQIGFTLATRDQIRDMYMRMFNADTAISEITPETEVAMDNGIPANAVGTHELLGICLPKKSVAATLELGKLGEMAQHFADALPEKIFSPAEVQGYLLMHKMEPKKAIEEVSKWKDEMLEMKKKKKKKKKKKGNKLVVT</sequence>
<keyword evidence="10" id="KW-0472">Membrane</keyword>
<dbReference type="EMBL" id="PDXF01000009">
    <property type="protein sequence ID" value="RYO05007.1"/>
    <property type="molecule type" value="Genomic_DNA"/>
</dbReference>
<evidence type="ECO:0000256" key="11">
    <source>
        <dbReference type="ARBA" id="ARBA00048778"/>
    </source>
</evidence>
<dbReference type="InterPro" id="IPR050747">
    <property type="entry name" value="Mitochondrial_chaperone_BCS1"/>
</dbReference>
<dbReference type="Pfam" id="PF25426">
    <property type="entry name" value="AAA_lid_BCS1"/>
    <property type="match status" value="1"/>
</dbReference>
<keyword evidence="9" id="KW-0496">Mitochondrion</keyword>
<evidence type="ECO:0000259" key="13">
    <source>
        <dbReference type="SMART" id="SM01024"/>
    </source>
</evidence>
<comment type="similarity">
    <text evidence="2">Belongs to the AAA ATPase family. BCS1 subfamily.</text>
</comment>
<organism evidence="14 15">
    <name type="scientific">Alternaria tenuissima</name>
    <dbReference type="NCBI Taxonomy" id="119927"/>
    <lineage>
        <taxon>Eukaryota</taxon>
        <taxon>Fungi</taxon>
        <taxon>Dikarya</taxon>
        <taxon>Ascomycota</taxon>
        <taxon>Pezizomycotina</taxon>
        <taxon>Dothideomycetes</taxon>
        <taxon>Pleosporomycetidae</taxon>
        <taxon>Pleosporales</taxon>
        <taxon>Pleosporineae</taxon>
        <taxon>Pleosporaceae</taxon>
        <taxon>Alternaria</taxon>
        <taxon>Alternaria sect. Alternaria</taxon>
        <taxon>Alternaria alternata complex</taxon>
    </lineage>
</organism>
<dbReference type="InterPro" id="IPR003593">
    <property type="entry name" value="AAA+_ATPase"/>
</dbReference>
<dbReference type="InterPro" id="IPR003959">
    <property type="entry name" value="ATPase_AAA_core"/>
</dbReference>
<dbReference type="InterPro" id="IPR027417">
    <property type="entry name" value="P-loop_NTPase"/>
</dbReference>
<evidence type="ECO:0000256" key="3">
    <source>
        <dbReference type="ARBA" id="ARBA00022692"/>
    </source>
</evidence>
<dbReference type="Pfam" id="PF00004">
    <property type="entry name" value="AAA"/>
    <property type="match status" value="2"/>
</dbReference>
<accession>A0ABY0GGD0</accession>
<evidence type="ECO:0008006" key="16">
    <source>
        <dbReference type="Google" id="ProtNLM"/>
    </source>
</evidence>
<comment type="catalytic activity">
    <reaction evidence="11">
        <text>ATP + H2O = ADP + phosphate + H(+)</text>
        <dbReference type="Rhea" id="RHEA:13065"/>
        <dbReference type="ChEBI" id="CHEBI:15377"/>
        <dbReference type="ChEBI" id="CHEBI:15378"/>
        <dbReference type="ChEBI" id="CHEBI:30616"/>
        <dbReference type="ChEBI" id="CHEBI:43474"/>
        <dbReference type="ChEBI" id="CHEBI:456216"/>
    </reaction>
    <physiologicalReaction direction="left-to-right" evidence="11">
        <dbReference type="Rhea" id="RHEA:13066"/>
    </physiologicalReaction>
</comment>
<evidence type="ECO:0000256" key="10">
    <source>
        <dbReference type="ARBA" id="ARBA00023136"/>
    </source>
</evidence>